<protein>
    <submittedName>
        <fullName evidence="2">Uncharacterized protein</fullName>
    </submittedName>
</protein>
<gene>
    <name evidence="2" type="ORF">DBRI1063_LOCUS25547</name>
</gene>
<name>A0A7S2A5S0_9STRA</name>
<dbReference type="AlphaFoldDB" id="A0A7S2A5S0"/>
<evidence type="ECO:0000313" key="2">
    <source>
        <dbReference type="EMBL" id="CAD9358479.1"/>
    </source>
</evidence>
<sequence>MAEMPAGGNGGRLGKKLWVSVVVVVVVRAVGGLCGWFCALVVCFRRFLCSCISLLIAWDHLTMVMQPPFALDPAFHACFCAIIEHLCWHDEGAFICFFKYK</sequence>
<keyword evidence="1" id="KW-0812">Transmembrane</keyword>
<organism evidence="2">
    <name type="scientific">Ditylum brightwellii</name>
    <dbReference type="NCBI Taxonomy" id="49249"/>
    <lineage>
        <taxon>Eukaryota</taxon>
        <taxon>Sar</taxon>
        <taxon>Stramenopiles</taxon>
        <taxon>Ochrophyta</taxon>
        <taxon>Bacillariophyta</taxon>
        <taxon>Mediophyceae</taxon>
        <taxon>Lithodesmiophycidae</taxon>
        <taxon>Lithodesmiales</taxon>
        <taxon>Lithodesmiaceae</taxon>
        <taxon>Ditylum</taxon>
    </lineage>
</organism>
<reference evidence="2" key="1">
    <citation type="submission" date="2021-01" db="EMBL/GenBank/DDBJ databases">
        <authorList>
            <person name="Corre E."/>
            <person name="Pelletier E."/>
            <person name="Niang G."/>
            <person name="Scheremetjew M."/>
            <person name="Finn R."/>
            <person name="Kale V."/>
            <person name="Holt S."/>
            <person name="Cochrane G."/>
            <person name="Meng A."/>
            <person name="Brown T."/>
            <person name="Cohen L."/>
        </authorList>
    </citation>
    <scope>NUCLEOTIDE SEQUENCE</scope>
    <source>
        <strain evidence="2">Pop2</strain>
    </source>
</reference>
<feature type="transmembrane region" description="Helical" evidence="1">
    <location>
        <begin position="17"/>
        <end position="44"/>
    </location>
</feature>
<keyword evidence="1" id="KW-0472">Membrane</keyword>
<accession>A0A7S2A5S0</accession>
<evidence type="ECO:0000256" key="1">
    <source>
        <dbReference type="SAM" id="Phobius"/>
    </source>
</evidence>
<dbReference type="EMBL" id="HBGN01039909">
    <property type="protein sequence ID" value="CAD9358479.1"/>
    <property type="molecule type" value="Transcribed_RNA"/>
</dbReference>
<keyword evidence="1" id="KW-1133">Transmembrane helix</keyword>
<proteinExistence type="predicted"/>